<protein>
    <submittedName>
        <fullName evidence="2">Beta-phosphoglucomutase family hydrolase</fullName>
    </submittedName>
</protein>
<dbReference type="NCBIfam" id="TIGR01509">
    <property type="entry name" value="HAD-SF-IA-v3"/>
    <property type="match status" value="1"/>
</dbReference>
<comment type="similarity">
    <text evidence="1">Belongs to the HAD-like hydrolase superfamily. CbbY/CbbZ/Gph/YieH family.</text>
</comment>
<dbReference type="SFLD" id="SFLDG01129">
    <property type="entry name" value="C1.5:_HAD__Beta-PGM__Phosphata"/>
    <property type="match status" value="1"/>
</dbReference>
<dbReference type="GO" id="GO:0016787">
    <property type="term" value="F:hydrolase activity"/>
    <property type="evidence" value="ECO:0007669"/>
    <property type="project" value="UniProtKB-KW"/>
</dbReference>
<dbReference type="Pfam" id="PF13419">
    <property type="entry name" value="HAD_2"/>
    <property type="match status" value="1"/>
</dbReference>
<dbReference type="InterPro" id="IPR023198">
    <property type="entry name" value="PGP-like_dom2"/>
</dbReference>
<dbReference type="SFLD" id="SFLDS00003">
    <property type="entry name" value="Haloacid_Dehalogenase"/>
    <property type="match status" value="1"/>
</dbReference>
<reference evidence="2 3" key="1">
    <citation type="submission" date="2023-01" db="EMBL/GenBank/DDBJ databases">
        <title>Vibrio sp. KJ40-1 sp.nov, isolated from marine algae.</title>
        <authorList>
            <person name="Butt M."/>
            <person name="Kim J.M.J."/>
            <person name="Jeon C.O.C."/>
        </authorList>
    </citation>
    <scope>NUCLEOTIDE SEQUENCE [LARGE SCALE GENOMIC DNA]</scope>
    <source>
        <strain evidence="2 3">KJ40-1</strain>
    </source>
</reference>
<dbReference type="SUPFAM" id="SSF56784">
    <property type="entry name" value="HAD-like"/>
    <property type="match status" value="1"/>
</dbReference>
<dbReference type="Gene3D" id="1.10.150.240">
    <property type="entry name" value="Putative phosphatase, domain 2"/>
    <property type="match status" value="1"/>
</dbReference>
<dbReference type="CDD" id="cd07505">
    <property type="entry name" value="HAD_BPGM-like"/>
    <property type="match status" value="1"/>
</dbReference>
<dbReference type="Gene3D" id="3.40.50.1000">
    <property type="entry name" value="HAD superfamily/HAD-like"/>
    <property type="match status" value="1"/>
</dbReference>
<dbReference type="PANTHER" id="PTHR43481">
    <property type="entry name" value="FRUCTOSE-1-PHOSPHATE PHOSPHATASE"/>
    <property type="match status" value="1"/>
</dbReference>
<name>A0ABT4YX73_9VIBR</name>
<evidence type="ECO:0000313" key="2">
    <source>
        <dbReference type="EMBL" id="MDB1126192.1"/>
    </source>
</evidence>
<dbReference type="PANTHER" id="PTHR43481:SF4">
    <property type="entry name" value="GLYCEROL-1-PHOSPHATE PHOSPHOHYDROLASE 1-RELATED"/>
    <property type="match status" value="1"/>
</dbReference>
<organism evidence="2 3">
    <name type="scientific">Vibrio algarum</name>
    <dbReference type="NCBI Taxonomy" id="3020714"/>
    <lineage>
        <taxon>Bacteria</taxon>
        <taxon>Pseudomonadati</taxon>
        <taxon>Pseudomonadota</taxon>
        <taxon>Gammaproteobacteria</taxon>
        <taxon>Vibrionales</taxon>
        <taxon>Vibrionaceae</taxon>
        <taxon>Vibrio</taxon>
    </lineage>
</organism>
<proteinExistence type="inferred from homology"/>
<dbReference type="NCBIfam" id="TIGR02009">
    <property type="entry name" value="PGMB-YQAB-SF"/>
    <property type="match status" value="1"/>
</dbReference>
<accession>A0ABT4YX73</accession>
<dbReference type="InterPro" id="IPR036412">
    <property type="entry name" value="HAD-like_sf"/>
</dbReference>
<keyword evidence="2" id="KW-0378">Hydrolase</keyword>
<dbReference type="SFLD" id="SFLDG01135">
    <property type="entry name" value="C1.5.6:_HAD__Beta-PGM__Phospha"/>
    <property type="match status" value="1"/>
</dbReference>
<sequence length="200" mass="22180">MNIDLSQYEGVIFDMDGTLIDTMPAHLDAWETTATEFGFPYDRDWIHGLGGKPSPAIAREISIRYGVELDYQAVANFKMTTFSSLEEQGNVIRHTFDVLKKVHGNKKLALGTGSQRHNAIRLLEERDLMAYFDSIVTASDVVNFKPCPDTFVQAAQNMGLEPASCVVFEDTELGKQAAHAAKMDCILVLADGFELRPFTG</sequence>
<dbReference type="Proteomes" id="UP001210678">
    <property type="component" value="Unassembled WGS sequence"/>
</dbReference>
<dbReference type="EMBL" id="JAQLOI010000003">
    <property type="protein sequence ID" value="MDB1126192.1"/>
    <property type="molecule type" value="Genomic_DNA"/>
</dbReference>
<comment type="caution">
    <text evidence="2">The sequence shown here is derived from an EMBL/GenBank/DDBJ whole genome shotgun (WGS) entry which is preliminary data.</text>
</comment>
<gene>
    <name evidence="2" type="ORF">PGX00_21990</name>
</gene>
<dbReference type="InterPro" id="IPR006439">
    <property type="entry name" value="HAD-SF_hydro_IA"/>
</dbReference>
<evidence type="ECO:0000313" key="3">
    <source>
        <dbReference type="Proteomes" id="UP001210678"/>
    </source>
</evidence>
<evidence type="ECO:0000256" key="1">
    <source>
        <dbReference type="ARBA" id="ARBA00006171"/>
    </source>
</evidence>
<dbReference type="InterPro" id="IPR051806">
    <property type="entry name" value="HAD-like_SPP"/>
</dbReference>
<keyword evidence="3" id="KW-1185">Reference proteome</keyword>
<dbReference type="InterPro" id="IPR041492">
    <property type="entry name" value="HAD_2"/>
</dbReference>
<dbReference type="RefSeq" id="WP_272140597.1">
    <property type="nucleotide sequence ID" value="NZ_JAQLOI010000003.1"/>
</dbReference>
<dbReference type="InterPro" id="IPR023214">
    <property type="entry name" value="HAD_sf"/>
</dbReference>
<dbReference type="InterPro" id="IPR010976">
    <property type="entry name" value="B-phosphoglucomutase_hydrolase"/>
</dbReference>